<comment type="caution">
    <text evidence="8">The sequence shown here is derived from an EMBL/GenBank/DDBJ whole genome shotgun (WGS) entry which is preliminary data.</text>
</comment>
<comment type="pathway">
    <text evidence="2 6">Glycan biosynthesis; sucrose biosynthesis; sucrose from D-fructose 6-phosphate and UDP-alpha-D-glucose: step 2/2.</text>
</comment>
<dbReference type="EMBL" id="CAUYUE010000008">
    <property type="protein sequence ID" value="CAK0783340.1"/>
    <property type="molecule type" value="Genomic_DNA"/>
</dbReference>
<dbReference type="Pfam" id="PF05116">
    <property type="entry name" value="S6PP"/>
    <property type="match status" value="1"/>
</dbReference>
<dbReference type="SUPFAM" id="SSF56784">
    <property type="entry name" value="HAD-like"/>
    <property type="match status" value="1"/>
</dbReference>
<evidence type="ECO:0000313" key="8">
    <source>
        <dbReference type="EMBL" id="CAK0783340.1"/>
    </source>
</evidence>
<evidence type="ECO:0000256" key="6">
    <source>
        <dbReference type="RuleBase" id="RU368007"/>
    </source>
</evidence>
<evidence type="ECO:0000256" key="1">
    <source>
        <dbReference type="ARBA" id="ARBA00001946"/>
    </source>
</evidence>
<evidence type="ECO:0000259" key="7">
    <source>
        <dbReference type="Pfam" id="PF05116"/>
    </source>
</evidence>
<dbReference type="InterPro" id="IPR023214">
    <property type="entry name" value="HAD_sf"/>
</dbReference>
<dbReference type="AlphaFoldDB" id="A0AAV1IA25"/>
<evidence type="ECO:0000256" key="2">
    <source>
        <dbReference type="ARBA" id="ARBA00005070"/>
    </source>
</evidence>
<organism evidence="8 9">
    <name type="scientific">Coccomyxa viridis</name>
    <dbReference type="NCBI Taxonomy" id="1274662"/>
    <lineage>
        <taxon>Eukaryota</taxon>
        <taxon>Viridiplantae</taxon>
        <taxon>Chlorophyta</taxon>
        <taxon>core chlorophytes</taxon>
        <taxon>Trebouxiophyceae</taxon>
        <taxon>Trebouxiophyceae incertae sedis</taxon>
        <taxon>Coccomyxaceae</taxon>
        <taxon>Coccomyxa</taxon>
    </lineage>
</organism>
<keyword evidence="6" id="KW-0460">Magnesium</keyword>
<dbReference type="InterPro" id="IPR006380">
    <property type="entry name" value="SPP-like_dom"/>
</dbReference>
<dbReference type="InterPro" id="IPR006379">
    <property type="entry name" value="HAD-SF_hydro_IIB"/>
</dbReference>
<dbReference type="SFLD" id="SFLDS00003">
    <property type="entry name" value="Haloacid_Dehalogenase"/>
    <property type="match status" value="1"/>
</dbReference>
<dbReference type="InterPro" id="IPR051518">
    <property type="entry name" value="Sucrose_Phosphatase"/>
</dbReference>
<dbReference type="SFLD" id="SFLDG01140">
    <property type="entry name" value="C2.B:_Phosphomannomutase_and_P"/>
    <property type="match status" value="1"/>
</dbReference>
<dbReference type="GO" id="GO:0000287">
    <property type="term" value="F:magnesium ion binding"/>
    <property type="evidence" value="ECO:0007669"/>
    <property type="project" value="UniProtKB-UniRule"/>
</dbReference>
<comment type="subunit">
    <text evidence="6">Homodimer.</text>
</comment>
<comment type="cofactor">
    <cofactor evidence="1 6">
        <name>Mg(2+)</name>
        <dbReference type="ChEBI" id="CHEBI:18420"/>
    </cofactor>
</comment>
<comment type="similarity">
    <text evidence="3 6">Belongs to the sucrose phosphatase family.</text>
</comment>
<reference evidence="8 9" key="1">
    <citation type="submission" date="2023-10" db="EMBL/GenBank/DDBJ databases">
        <authorList>
            <person name="Maclean D."/>
            <person name="Macfadyen A."/>
        </authorList>
    </citation>
    <scope>NUCLEOTIDE SEQUENCE [LARGE SCALE GENOMIC DNA]</scope>
</reference>
<evidence type="ECO:0000256" key="3">
    <source>
        <dbReference type="ARBA" id="ARBA00007211"/>
    </source>
</evidence>
<name>A0AAV1IA25_9CHLO</name>
<gene>
    <name evidence="8" type="ORF">CVIRNUC_006539</name>
</gene>
<evidence type="ECO:0000256" key="5">
    <source>
        <dbReference type="ARBA" id="ARBA00048036"/>
    </source>
</evidence>
<dbReference type="EC" id="3.1.3.24" evidence="6"/>
<dbReference type="NCBIfam" id="TIGR01484">
    <property type="entry name" value="HAD-SF-IIB"/>
    <property type="match status" value="1"/>
</dbReference>
<dbReference type="Gene3D" id="3.40.50.1000">
    <property type="entry name" value="HAD superfamily/HAD-like"/>
    <property type="match status" value="1"/>
</dbReference>
<dbReference type="PANTHER" id="PTHR46521">
    <property type="entry name" value="SUCROSE-PHOSPHATASE 2-RELATED"/>
    <property type="match status" value="1"/>
</dbReference>
<dbReference type="InterPro" id="IPR036412">
    <property type="entry name" value="HAD-like_sf"/>
</dbReference>
<comment type="function">
    <text evidence="6">Catalyzes the final step of sucrose synthesis.</text>
</comment>
<dbReference type="PANTHER" id="PTHR46521:SF4">
    <property type="entry name" value="SUCROSE-PHOSPHATASE 2-RELATED"/>
    <property type="match status" value="1"/>
</dbReference>
<proteinExistence type="inferred from homology"/>
<dbReference type="Gene3D" id="3.90.1070.10">
    <property type="match status" value="1"/>
</dbReference>
<evidence type="ECO:0000256" key="4">
    <source>
        <dbReference type="ARBA" id="ARBA00022801"/>
    </source>
</evidence>
<dbReference type="Proteomes" id="UP001314263">
    <property type="component" value="Unassembled WGS sequence"/>
</dbReference>
<accession>A0AAV1IA25</accession>
<comment type="catalytic activity">
    <reaction evidence="5 6">
        <text>sucrose 6(F)-phosphate + H2O = sucrose + phosphate</text>
        <dbReference type="Rhea" id="RHEA:19289"/>
        <dbReference type="ChEBI" id="CHEBI:15377"/>
        <dbReference type="ChEBI" id="CHEBI:17992"/>
        <dbReference type="ChEBI" id="CHEBI:43474"/>
        <dbReference type="ChEBI" id="CHEBI:57723"/>
        <dbReference type="EC" id="3.1.3.24"/>
    </reaction>
</comment>
<dbReference type="GO" id="GO:0050307">
    <property type="term" value="F:sucrose-phosphate phosphatase activity"/>
    <property type="evidence" value="ECO:0007669"/>
    <property type="project" value="UniProtKB-UniRule"/>
</dbReference>
<dbReference type="SFLD" id="SFLDG01141">
    <property type="entry name" value="C2.B.1:_Sucrose_Phosphatase_Li"/>
    <property type="match status" value="1"/>
</dbReference>
<keyword evidence="4 6" id="KW-0378">Hydrolase</keyword>
<dbReference type="GO" id="GO:0005986">
    <property type="term" value="P:sucrose biosynthetic process"/>
    <property type="evidence" value="ECO:0007669"/>
    <property type="project" value="UniProtKB-UniRule"/>
</dbReference>
<protein>
    <recommendedName>
        <fullName evidence="6">Sucrose-phosphatase</fullName>
        <ecNumber evidence="6">3.1.3.24</ecNumber>
    </recommendedName>
</protein>
<feature type="domain" description="Sucrose phosphatase-like" evidence="7">
    <location>
        <begin position="11"/>
        <end position="266"/>
    </location>
</feature>
<keyword evidence="9" id="KW-1185">Reference proteome</keyword>
<evidence type="ECO:0000313" key="9">
    <source>
        <dbReference type="Proteomes" id="UP001314263"/>
    </source>
</evidence>
<dbReference type="NCBIfam" id="TIGR01482">
    <property type="entry name" value="SPP-subfamily"/>
    <property type="match status" value="1"/>
</dbReference>
<dbReference type="NCBIfam" id="TIGR01485">
    <property type="entry name" value="SPP_plant-cyano"/>
    <property type="match status" value="1"/>
</dbReference>
<dbReference type="InterPro" id="IPR012847">
    <property type="entry name" value="Sucrose_phosphatase_pln/cyn"/>
</dbReference>
<sequence length="271" mass="29733">MAETVLSKPHRFILVSDLDWTMVDHNDHDNRALLAFNQLWEAKFAKDSLLVFSTGRSHALYSDLRKEVPLGNPDVLVCSVGTEIFFEAMGASPEANQQWKTELDQGWDRQAAIDAAGRLHDLEPQDPSEQRPHKLSYHLTAKGDDAQKVISQLGEALKAAGVRAKIIYSGGMDVDILPEGASKGDGLKFLLRQIKEAGNAPRDGVMVCGDSGNDVELFAVPGVRGCMVVNAHPELKQWCDAHASPDLFQATQRCAGGICEALHHFRLIPQD</sequence>